<reference evidence="2 3" key="1">
    <citation type="submission" date="2019-02" db="EMBL/GenBank/DDBJ databases">
        <title>Deep-cultivation of Planctomycetes and their phenomic and genomic characterization uncovers novel biology.</title>
        <authorList>
            <person name="Wiegand S."/>
            <person name="Jogler M."/>
            <person name="Boedeker C."/>
            <person name="Pinto D."/>
            <person name="Vollmers J."/>
            <person name="Rivas-Marin E."/>
            <person name="Kohn T."/>
            <person name="Peeters S.H."/>
            <person name="Heuer A."/>
            <person name="Rast P."/>
            <person name="Oberbeckmann S."/>
            <person name="Bunk B."/>
            <person name="Jeske O."/>
            <person name="Meyerdierks A."/>
            <person name="Storesund J.E."/>
            <person name="Kallscheuer N."/>
            <person name="Luecker S."/>
            <person name="Lage O.M."/>
            <person name="Pohl T."/>
            <person name="Merkel B.J."/>
            <person name="Hornburger P."/>
            <person name="Mueller R.-W."/>
            <person name="Bruemmer F."/>
            <person name="Labrenz M."/>
            <person name="Spormann A.M."/>
            <person name="Op den Camp H."/>
            <person name="Overmann J."/>
            <person name="Amann R."/>
            <person name="Jetten M.S.M."/>
            <person name="Mascher T."/>
            <person name="Medema M.H."/>
            <person name="Devos D.P."/>
            <person name="Kaster A.-K."/>
            <person name="Ovreas L."/>
            <person name="Rohde M."/>
            <person name="Galperin M.Y."/>
            <person name="Jogler C."/>
        </authorList>
    </citation>
    <scope>NUCLEOTIDE SEQUENCE [LARGE SCALE GENOMIC DNA]</scope>
    <source>
        <strain evidence="2 3">Pan44</strain>
    </source>
</reference>
<dbReference type="Pfam" id="PF00903">
    <property type="entry name" value="Glyoxalase"/>
    <property type="match status" value="1"/>
</dbReference>
<evidence type="ECO:0000313" key="2">
    <source>
        <dbReference type="EMBL" id="QDT55684.1"/>
    </source>
</evidence>
<keyword evidence="3" id="KW-1185">Reference proteome</keyword>
<dbReference type="InterPro" id="IPR029068">
    <property type="entry name" value="Glyas_Bleomycin-R_OHBP_Dase"/>
</dbReference>
<dbReference type="OrthoDB" id="9796521at2"/>
<dbReference type="EMBL" id="CP036271">
    <property type="protein sequence ID" value="QDT55684.1"/>
    <property type="molecule type" value="Genomic_DNA"/>
</dbReference>
<dbReference type="AlphaFoldDB" id="A0A517SHS8"/>
<dbReference type="Gene3D" id="3.30.720.120">
    <property type="match status" value="1"/>
</dbReference>
<accession>A0A517SHS8</accession>
<dbReference type="SUPFAM" id="SSF54593">
    <property type="entry name" value="Glyoxalase/Bleomycin resistance protein/Dihydroxybiphenyl dioxygenase"/>
    <property type="match status" value="1"/>
</dbReference>
<dbReference type="Gene3D" id="3.30.720.110">
    <property type="match status" value="1"/>
</dbReference>
<organism evidence="2 3">
    <name type="scientific">Caulifigura coniformis</name>
    <dbReference type="NCBI Taxonomy" id="2527983"/>
    <lineage>
        <taxon>Bacteria</taxon>
        <taxon>Pseudomonadati</taxon>
        <taxon>Planctomycetota</taxon>
        <taxon>Planctomycetia</taxon>
        <taxon>Planctomycetales</taxon>
        <taxon>Planctomycetaceae</taxon>
        <taxon>Caulifigura</taxon>
    </lineage>
</organism>
<gene>
    <name evidence="2" type="ORF">Pan44_37300</name>
</gene>
<dbReference type="RefSeq" id="WP_145031781.1">
    <property type="nucleotide sequence ID" value="NZ_CP036271.1"/>
</dbReference>
<dbReference type="PANTHER" id="PTHR34109">
    <property type="entry name" value="BNAUNNG04460D PROTEIN-RELATED"/>
    <property type="match status" value="1"/>
</dbReference>
<dbReference type="InterPro" id="IPR004360">
    <property type="entry name" value="Glyas_Fos-R_dOase_dom"/>
</dbReference>
<evidence type="ECO:0000259" key="1">
    <source>
        <dbReference type="PROSITE" id="PS51819"/>
    </source>
</evidence>
<protein>
    <submittedName>
        <fullName evidence="2">Glyoxalase-like domain protein</fullName>
    </submittedName>
</protein>
<dbReference type="PANTHER" id="PTHR34109:SF1">
    <property type="entry name" value="VOC DOMAIN-CONTAINING PROTEIN"/>
    <property type="match status" value="1"/>
</dbReference>
<dbReference type="InParanoid" id="A0A517SHS8"/>
<dbReference type="InterPro" id="IPR037523">
    <property type="entry name" value="VOC_core"/>
</dbReference>
<proteinExistence type="predicted"/>
<dbReference type="PROSITE" id="PS51819">
    <property type="entry name" value="VOC"/>
    <property type="match status" value="1"/>
</dbReference>
<feature type="domain" description="VOC" evidence="1">
    <location>
        <begin position="8"/>
        <end position="136"/>
    </location>
</feature>
<dbReference type="Proteomes" id="UP000315700">
    <property type="component" value="Chromosome"/>
</dbReference>
<dbReference type="KEGG" id="ccos:Pan44_37300"/>
<name>A0A517SHS8_9PLAN</name>
<evidence type="ECO:0000313" key="3">
    <source>
        <dbReference type="Proteomes" id="UP000315700"/>
    </source>
</evidence>
<sequence length="145" mass="15741">MRKSNSPGSATVMPTMRYRDANAAIEWLSKAFGFEKKVAYTAENGDVMHAELTYGDGMIMLGSARDDELSQYMGVPAEIGGRSTGCAYVVVDDAQLHHDRAVAAGAKIVRPLTTEPHGSMYCCTDLEGHLWCFGDYDPWESPAAA</sequence>